<reference evidence="2 3" key="1">
    <citation type="journal article" date="2024" name="Int. J. Syst. Evol. Microbiol.">
        <title>Microbacterium memoriense sp. nov., a member of the Actinomycetota from marine beach sediment of the north coast of Portugal.</title>
        <authorList>
            <person name="Santos J.D.N.D."/>
            <person name="Klimek D."/>
            <person name="Calusinska M."/>
            <person name="Lobo-da-Cunha A."/>
            <person name="Catita J."/>
            <person name="Goncalves H."/>
            <person name="Gonzalez I."/>
            <person name="Lage O.M."/>
        </authorList>
    </citation>
    <scope>NUCLEOTIDE SEQUENCE [LARGE SCALE GENOMIC DNA]</scope>
    <source>
        <strain evidence="2 3">PMIC_1C1B</strain>
    </source>
</reference>
<feature type="domain" description="Abortive phage infection protein C-terminal" evidence="1">
    <location>
        <begin position="238"/>
        <end position="377"/>
    </location>
</feature>
<keyword evidence="3" id="KW-1185">Reference proteome</keyword>
<sequence>MSRFHVSQIETYVRDLYESDHWIDGLDDVNNLSRLLALWALELTLGDADESSSTVEVTDGGEDRGIDAVGVNTTMKEVVFVQSKWRQDGTGSMALGDVLKFLQGVRSLLGMRVEGEPVHATEEMRQAVQSLLRTPGARIRLVTVTTASEPLSAEVSQPIEELLASLNDLPGTEPMALHRHLGQSALFNAIAERDRPSVDIELQILDWGKSAEPQKMYYGRVSAAQVAEWFSDHGADLFADNIRVVIPRSDINDGILQTIQSEPENFSYYNNGITILARSIELGLGGALSRDVGYFKLSGASIVNGAQTVSTLGAVRGGEFEANLGGAYVIVRCIEVPEGEEGLGQSITRYANTQNEVSSQDFAFLDEQQHRLARELQVLGFEYIVRSAEVPRSSDPNKVIEIRDAAVALACSHPKLNYAIIAKREVSRLFSEGPVYSALFNSATDPLALSRAVAVTAEVDRVLDSHEVDTDGVEAGVAIHARRVIAHVIMREIGSSVLANPSAEFSAVLAGVEAKATLLLKALTAVFPDNAYPGNVFKNQARVQQLLDDAEAMVK</sequence>
<dbReference type="InterPro" id="IPR018891">
    <property type="entry name" value="AIPR_C"/>
</dbReference>
<proteinExistence type="predicted"/>
<comment type="caution">
    <text evidence="2">The sequence shown here is derived from an EMBL/GenBank/DDBJ whole genome shotgun (WGS) entry which is preliminary data.</text>
</comment>
<accession>A0ABT2P8Q1</accession>
<evidence type="ECO:0000313" key="3">
    <source>
        <dbReference type="Proteomes" id="UP001300496"/>
    </source>
</evidence>
<dbReference type="EMBL" id="JAODOR010000002">
    <property type="protein sequence ID" value="MCT9001041.1"/>
    <property type="molecule type" value="Genomic_DNA"/>
</dbReference>
<organism evidence="2 3">
    <name type="scientific">Microbacterium memoriense</name>
    <dbReference type="NCBI Taxonomy" id="2978350"/>
    <lineage>
        <taxon>Bacteria</taxon>
        <taxon>Bacillati</taxon>
        <taxon>Actinomycetota</taxon>
        <taxon>Actinomycetes</taxon>
        <taxon>Micrococcales</taxon>
        <taxon>Microbacteriaceae</taxon>
        <taxon>Microbacterium</taxon>
    </lineage>
</organism>
<protein>
    <submittedName>
        <fullName evidence="2">AIPR family protein</fullName>
    </submittedName>
</protein>
<dbReference type="RefSeq" id="WP_261605600.1">
    <property type="nucleotide sequence ID" value="NZ_JAODOR010000002.1"/>
</dbReference>
<dbReference type="Proteomes" id="UP001300496">
    <property type="component" value="Unassembled WGS sequence"/>
</dbReference>
<evidence type="ECO:0000259" key="1">
    <source>
        <dbReference type="Pfam" id="PF10592"/>
    </source>
</evidence>
<dbReference type="Pfam" id="PF10592">
    <property type="entry name" value="AIPR"/>
    <property type="match status" value="1"/>
</dbReference>
<gene>
    <name evidence="2" type="ORF">N4R40_01495</name>
</gene>
<name>A0ABT2P8Q1_9MICO</name>
<evidence type="ECO:0000313" key="2">
    <source>
        <dbReference type="EMBL" id="MCT9001041.1"/>
    </source>
</evidence>